<dbReference type="Proteomes" id="UP000031950">
    <property type="component" value="Unassembled WGS sequence"/>
</dbReference>
<reference evidence="1 2" key="1">
    <citation type="submission" date="2015-01" db="EMBL/GenBank/DDBJ databases">
        <title>Genome sequence of Jeotgalibacillus alimentarius.</title>
        <authorList>
            <person name="Goh K.M."/>
            <person name="Chan K.-G."/>
            <person name="Yaakop A.S."/>
            <person name="Ee R."/>
            <person name="Gan H.M."/>
            <person name="Chan C.S."/>
        </authorList>
    </citation>
    <scope>NUCLEOTIDE SEQUENCE [LARGE SCALE GENOMIC DNA]</scope>
    <source>
        <strain evidence="1 2">YKJ-13</strain>
    </source>
</reference>
<dbReference type="EMBL" id="JXRQ01000015">
    <property type="protein sequence ID" value="KIL51539.1"/>
    <property type="molecule type" value="Genomic_DNA"/>
</dbReference>
<dbReference type="PATRIC" id="fig|135826.4.peg.1046"/>
<evidence type="ECO:0000313" key="1">
    <source>
        <dbReference type="EMBL" id="KIL51539.1"/>
    </source>
</evidence>
<proteinExistence type="predicted"/>
<accession>A0A0C2SC75</accession>
<comment type="caution">
    <text evidence="1">The sequence shown here is derived from an EMBL/GenBank/DDBJ whole genome shotgun (WGS) entry which is preliminary data.</text>
</comment>
<evidence type="ECO:0000313" key="2">
    <source>
        <dbReference type="Proteomes" id="UP000031950"/>
    </source>
</evidence>
<protein>
    <submittedName>
        <fullName evidence="1">Uncharacterized protein</fullName>
    </submittedName>
</protein>
<keyword evidence="2" id="KW-1185">Reference proteome</keyword>
<name>A0A0C2SC75_9BACL</name>
<gene>
    <name evidence="1" type="ORF">KP77_10510</name>
</gene>
<sequence>MYHSADQADRDMSIYTEDHYILINIKIENNMHEAIDTCQPDHA</sequence>
<dbReference type="AlphaFoldDB" id="A0A0C2SC75"/>
<organism evidence="1 2">
    <name type="scientific">Jeotgalibacillus alimentarius</name>
    <dbReference type="NCBI Taxonomy" id="135826"/>
    <lineage>
        <taxon>Bacteria</taxon>
        <taxon>Bacillati</taxon>
        <taxon>Bacillota</taxon>
        <taxon>Bacilli</taxon>
        <taxon>Bacillales</taxon>
        <taxon>Caryophanaceae</taxon>
        <taxon>Jeotgalibacillus</taxon>
    </lineage>
</organism>